<dbReference type="Proteomes" id="UP000479000">
    <property type="component" value="Unassembled WGS sequence"/>
</dbReference>
<keyword evidence="2" id="KW-1185">Reference proteome</keyword>
<dbReference type="EMBL" id="CADCXU010006699">
    <property type="protein sequence ID" value="CAA9998236.1"/>
    <property type="molecule type" value="Genomic_DNA"/>
</dbReference>
<protein>
    <submittedName>
        <fullName evidence="1">Uncharacterized protein</fullName>
    </submittedName>
</protein>
<gene>
    <name evidence="1" type="ORF">NTEN_LOCUS4519</name>
</gene>
<reference evidence="1 2" key="1">
    <citation type="submission" date="2020-02" db="EMBL/GenBank/DDBJ databases">
        <authorList>
            <person name="Ferguson B K."/>
        </authorList>
    </citation>
    <scope>NUCLEOTIDE SEQUENCE [LARGE SCALE GENOMIC DNA]</scope>
</reference>
<dbReference type="AlphaFoldDB" id="A0A6H5G781"/>
<feature type="non-terminal residue" evidence="1">
    <location>
        <position position="76"/>
    </location>
</feature>
<proteinExistence type="predicted"/>
<evidence type="ECO:0000313" key="1">
    <source>
        <dbReference type="EMBL" id="CAA9998236.1"/>
    </source>
</evidence>
<organism evidence="1 2">
    <name type="scientific">Nesidiocoris tenuis</name>
    <dbReference type="NCBI Taxonomy" id="355587"/>
    <lineage>
        <taxon>Eukaryota</taxon>
        <taxon>Metazoa</taxon>
        <taxon>Ecdysozoa</taxon>
        <taxon>Arthropoda</taxon>
        <taxon>Hexapoda</taxon>
        <taxon>Insecta</taxon>
        <taxon>Pterygota</taxon>
        <taxon>Neoptera</taxon>
        <taxon>Paraneoptera</taxon>
        <taxon>Hemiptera</taxon>
        <taxon>Heteroptera</taxon>
        <taxon>Panheteroptera</taxon>
        <taxon>Cimicomorpha</taxon>
        <taxon>Miridae</taxon>
        <taxon>Dicyphina</taxon>
        <taxon>Nesidiocoris</taxon>
    </lineage>
</organism>
<name>A0A6H5G781_9HEMI</name>
<sequence length="76" mass="8641">MGEKTSWTLLGPNFRPSASCFLISLLYGRGSNGFQSSYLSLSLQTDRGRSYHAKYRYTCQYRLKGEIALCISLTYI</sequence>
<evidence type="ECO:0000313" key="2">
    <source>
        <dbReference type="Proteomes" id="UP000479000"/>
    </source>
</evidence>
<accession>A0A6H5G781</accession>